<dbReference type="InterPro" id="IPR003680">
    <property type="entry name" value="Flavodoxin_fold"/>
</dbReference>
<dbReference type="SUPFAM" id="SSF52218">
    <property type="entry name" value="Flavoproteins"/>
    <property type="match status" value="1"/>
</dbReference>
<dbReference type="Pfam" id="PF02525">
    <property type="entry name" value="Flavodoxin_2"/>
    <property type="match status" value="1"/>
</dbReference>
<dbReference type="GO" id="GO:0003955">
    <property type="term" value="F:NAD(P)H dehydrogenase (quinone) activity"/>
    <property type="evidence" value="ECO:0007669"/>
    <property type="project" value="TreeGrafter"/>
</dbReference>
<evidence type="ECO:0000256" key="1">
    <source>
        <dbReference type="ARBA" id="ARBA00023002"/>
    </source>
</evidence>
<gene>
    <name evidence="3" type="ORF">A1OK_16000</name>
</gene>
<evidence type="ECO:0000259" key="2">
    <source>
        <dbReference type="Pfam" id="PF02525"/>
    </source>
</evidence>
<accession>A0A1E5BY84</accession>
<dbReference type="RefSeq" id="WP_016959649.1">
    <property type="nucleotide sequence ID" value="NZ_AJWN02000098.1"/>
</dbReference>
<reference evidence="3 4" key="1">
    <citation type="journal article" date="2012" name="Science">
        <title>Ecological populations of bacteria act as socially cohesive units of antibiotic production and resistance.</title>
        <authorList>
            <person name="Cordero O.X."/>
            <person name="Wildschutte H."/>
            <person name="Kirkup B."/>
            <person name="Proehl S."/>
            <person name="Ngo L."/>
            <person name="Hussain F."/>
            <person name="Le Roux F."/>
            <person name="Mincer T."/>
            <person name="Polz M.F."/>
        </authorList>
    </citation>
    <scope>NUCLEOTIDE SEQUENCE [LARGE SCALE GENOMIC DNA]</scope>
    <source>
        <strain evidence="3 4">FF-454</strain>
    </source>
</reference>
<keyword evidence="1" id="KW-0560">Oxidoreductase</keyword>
<feature type="domain" description="Flavodoxin-like fold" evidence="2">
    <location>
        <begin position="6"/>
        <end position="174"/>
    </location>
</feature>
<dbReference type="GO" id="GO:0010181">
    <property type="term" value="F:FMN binding"/>
    <property type="evidence" value="ECO:0007669"/>
    <property type="project" value="TreeGrafter"/>
</dbReference>
<name>A0A1E5BY84_9GAMM</name>
<evidence type="ECO:0000313" key="4">
    <source>
        <dbReference type="Proteomes" id="UP000095039"/>
    </source>
</evidence>
<comment type="caution">
    <text evidence="3">The sequence shown here is derived from an EMBL/GenBank/DDBJ whole genome shotgun (WGS) entry which is preliminary data.</text>
</comment>
<dbReference type="InterPro" id="IPR029039">
    <property type="entry name" value="Flavoprotein-like_sf"/>
</dbReference>
<sequence length="209" mass="23425">MADNKKKVLVLFAHPSQRRSEVNAPLYQIAQSADGVTVVDLYAEYPTFHIDIDREQARLREHDVVLFQFPLYWYSTPAILKEWQDLVLEYGFAYGSSGTALKGKYFMCAITAGGREEAYKSDGFNHFKIRELLYPLEQMANLTGMNYLAPFALFGSRTAAEEGKVGQHTVAYKKLLTALVDGRLDTDLLAGSEKITARSIDSVIKEGKA</sequence>
<dbReference type="GO" id="GO:0009055">
    <property type="term" value="F:electron transfer activity"/>
    <property type="evidence" value="ECO:0007669"/>
    <property type="project" value="TreeGrafter"/>
</dbReference>
<dbReference type="PANTHER" id="PTHR47307:SF1">
    <property type="entry name" value="GLUTATHIONE-REGULATED POTASSIUM-EFFLUX SYSTEM ANCILLARY PROTEIN KEFG"/>
    <property type="match status" value="1"/>
</dbReference>
<dbReference type="EMBL" id="AJWN02000098">
    <property type="protein sequence ID" value="OEE58215.1"/>
    <property type="molecule type" value="Genomic_DNA"/>
</dbReference>
<dbReference type="PANTHER" id="PTHR47307">
    <property type="entry name" value="GLUTATHIONE-REGULATED POTASSIUM-EFFLUX SYSTEM ANCILLARY PROTEIN KEFG"/>
    <property type="match status" value="1"/>
</dbReference>
<evidence type="ECO:0000313" key="3">
    <source>
        <dbReference type="EMBL" id="OEE58215.1"/>
    </source>
</evidence>
<protein>
    <submittedName>
        <fullName evidence="3">Potassium transporter KefG</fullName>
    </submittedName>
</protein>
<dbReference type="Gene3D" id="3.40.50.360">
    <property type="match status" value="1"/>
</dbReference>
<organism evidence="3 4">
    <name type="scientific">Enterovibrio norvegicus FF-454</name>
    <dbReference type="NCBI Taxonomy" id="1185651"/>
    <lineage>
        <taxon>Bacteria</taxon>
        <taxon>Pseudomonadati</taxon>
        <taxon>Pseudomonadota</taxon>
        <taxon>Gammaproteobacteria</taxon>
        <taxon>Vibrionales</taxon>
        <taxon>Vibrionaceae</taxon>
        <taxon>Enterovibrio</taxon>
    </lineage>
</organism>
<dbReference type="InterPro" id="IPR046980">
    <property type="entry name" value="KefG/KefF"/>
</dbReference>
<keyword evidence="4" id="KW-1185">Reference proteome</keyword>
<dbReference type="AlphaFoldDB" id="A0A1E5BY84"/>
<proteinExistence type="predicted"/>
<dbReference type="Proteomes" id="UP000095039">
    <property type="component" value="Unassembled WGS sequence"/>
</dbReference>